<dbReference type="RefSeq" id="WP_002828375.1">
    <property type="nucleotide sequence ID" value="NZ_GG697130.1"/>
</dbReference>
<accession>C5RA15</accession>
<gene>
    <name evidence="1" type="ORF">HMPREF0877_0810</name>
</gene>
<name>C5RA15_WEIPA</name>
<dbReference type="AlphaFoldDB" id="C5RA15"/>
<proteinExistence type="predicted"/>
<dbReference type="Proteomes" id="UP000004528">
    <property type="component" value="Unassembled WGS sequence"/>
</dbReference>
<sequence>MPLQTKRNDELSRQIDEVFDIPDLKDKNKDRFLGNNKDEEEEK</sequence>
<keyword evidence="2" id="KW-1185">Reference proteome</keyword>
<protein>
    <submittedName>
        <fullName evidence="1">Uncharacterized protein</fullName>
    </submittedName>
</protein>
<evidence type="ECO:0000313" key="1">
    <source>
        <dbReference type="EMBL" id="EER74869.1"/>
    </source>
</evidence>
<dbReference type="GeneID" id="93950457"/>
<reference evidence="1 2" key="1">
    <citation type="submission" date="2009-04" db="EMBL/GenBank/DDBJ databases">
        <authorList>
            <person name="Qin X."/>
            <person name="Bachman B."/>
            <person name="Battles P."/>
            <person name="Bell A."/>
            <person name="Bess C."/>
            <person name="Bickham C."/>
            <person name="Chaboub L."/>
            <person name="Chen D."/>
            <person name="Coyle M."/>
            <person name="Deiros D.R."/>
            <person name="Dinh H."/>
            <person name="Forbes L."/>
            <person name="Fowler G."/>
            <person name="Francisco L."/>
            <person name="Fu Q."/>
            <person name="Gubbala S."/>
            <person name="Hale W."/>
            <person name="Han Y."/>
            <person name="Hemphill L."/>
            <person name="Highlander S.K."/>
            <person name="Hirani K."/>
            <person name="Hogues M."/>
            <person name="Jackson L."/>
            <person name="Jakkamsetti A."/>
            <person name="Javaid M."/>
            <person name="Jiang H."/>
            <person name="Korchina V."/>
            <person name="Kovar C."/>
            <person name="Lara F."/>
            <person name="Lee S."/>
            <person name="Mata R."/>
            <person name="Mathew T."/>
            <person name="Moen C."/>
            <person name="Morales K."/>
            <person name="Munidasa M."/>
            <person name="Nazareth L."/>
            <person name="Ngo R."/>
            <person name="Nguyen L."/>
            <person name="Okwuonu G."/>
            <person name="Ongeri F."/>
            <person name="Patil S."/>
            <person name="Petrosino J."/>
            <person name="Pham C."/>
            <person name="Pham P."/>
            <person name="Pu L.-L."/>
            <person name="Puazo M."/>
            <person name="Raj R."/>
            <person name="Reid J."/>
            <person name="Rouhana J."/>
            <person name="Saada N."/>
            <person name="Shang Y."/>
            <person name="Simmons D."/>
            <person name="Thornton R."/>
            <person name="Warren J."/>
            <person name="Weissenberger G."/>
            <person name="Zhang J."/>
            <person name="Zhang L."/>
            <person name="Zhou C."/>
            <person name="Zhu D."/>
            <person name="Muzny D."/>
            <person name="Worley K."/>
            <person name="Gibbs R."/>
        </authorList>
    </citation>
    <scope>NUCLEOTIDE SEQUENCE [LARGE SCALE GENOMIC DNA]</scope>
    <source>
        <strain evidence="1 2">ATCC 33313</strain>
    </source>
</reference>
<comment type="caution">
    <text evidence="1">The sequence shown here is derived from an EMBL/GenBank/DDBJ whole genome shotgun (WGS) entry which is preliminary data.</text>
</comment>
<evidence type="ECO:0000313" key="2">
    <source>
        <dbReference type="Proteomes" id="UP000004528"/>
    </source>
</evidence>
<organism evidence="1 2">
    <name type="scientific">Weissella paramesenteroides ATCC 33313</name>
    <dbReference type="NCBI Taxonomy" id="585506"/>
    <lineage>
        <taxon>Bacteria</taxon>
        <taxon>Bacillati</taxon>
        <taxon>Bacillota</taxon>
        <taxon>Bacilli</taxon>
        <taxon>Lactobacillales</taxon>
        <taxon>Lactobacillaceae</taxon>
        <taxon>Weissella</taxon>
    </lineage>
</organism>
<dbReference type="EMBL" id="ACKU01000012">
    <property type="protein sequence ID" value="EER74869.1"/>
    <property type="molecule type" value="Genomic_DNA"/>
</dbReference>
<dbReference type="HOGENOM" id="CLU_3241433_0_0_9"/>